<protein>
    <recommendedName>
        <fullName evidence="4">Transmembrane protein</fullName>
    </recommendedName>
</protein>
<keyword evidence="1" id="KW-0472">Membrane</keyword>
<proteinExistence type="predicted"/>
<reference evidence="2" key="2">
    <citation type="submission" date="2020-08" db="EMBL/GenBank/DDBJ databases">
        <title>Plant Genome Project.</title>
        <authorList>
            <person name="Zhang R.-G."/>
        </authorList>
    </citation>
    <scope>NUCLEOTIDE SEQUENCE</scope>
    <source>
        <strain evidence="2">Huo1</strain>
        <tissue evidence="2">Leaf</tissue>
    </source>
</reference>
<evidence type="ECO:0000256" key="1">
    <source>
        <dbReference type="SAM" id="Phobius"/>
    </source>
</evidence>
<accession>A0A8X8XRE2</accession>
<name>A0A8X8XRE2_SALSN</name>
<dbReference type="PANTHER" id="PTHR38364:SF1">
    <property type="entry name" value="OS04G0475300 PROTEIN"/>
    <property type="match status" value="1"/>
</dbReference>
<dbReference type="PANTHER" id="PTHR38364">
    <property type="entry name" value="OSJNBA0022H21.9 PROTEIN"/>
    <property type="match status" value="1"/>
</dbReference>
<evidence type="ECO:0008006" key="4">
    <source>
        <dbReference type="Google" id="ProtNLM"/>
    </source>
</evidence>
<dbReference type="Proteomes" id="UP000298416">
    <property type="component" value="Unassembled WGS sequence"/>
</dbReference>
<comment type="caution">
    <text evidence="2">The sequence shown here is derived from an EMBL/GenBank/DDBJ whole genome shotgun (WGS) entry which is preliminary data.</text>
</comment>
<dbReference type="OrthoDB" id="679818at2759"/>
<keyword evidence="3" id="KW-1185">Reference proteome</keyword>
<keyword evidence="1" id="KW-1133">Transmembrane helix</keyword>
<keyword evidence="1" id="KW-0812">Transmembrane</keyword>
<feature type="transmembrane region" description="Helical" evidence="1">
    <location>
        <begin position="126"/>
        <end position="148"/>
    </location>
</feature>
<dbReference type="EMBL" id="PNBA02000007">
    <property type="protein sequence ID" value="KAG6419160.1"/>
    <property type="molecule type" value="Genomic_DNA"/>
</dbReference>
<sequence length="153" mass="17782">MENTSWEQKLHALTHILTSQTHAPPLHSQLFIATQIPCYLNWNYPPLLCRRSSSWPPPLMRWALSQFIKRGRRLGLPETSWRCKCPYQLPPPLILAKGVAAGEWGEEERRTYVRSRLRRRRLGNDVNPLIPILVPNLLVLSLLFWAPISLQDN</sequence>
<reference evidence="2" key="1">
    <citation type="submission" date="2018-01" db="EMBL/GenBank/DDBJ databases">
        <authorList>
            <person name="Mao J.F."/>
        </authorList>
    </citation>
    <scope>NUCLEOTIDE SEQUENCE</scope>
    <source>
        <strain evidence="2">Huo1</strain>
        <tissue evidence="2">Leaf</tissue>
    </source>
</reference>
<gene>
    <name evidence="2" type="ORF">SASPL_121372</name>
</gene>
<dbReference type="AlphaFoldDB" id="A0A8X8XRE2"/>
<evidence type="ECO:0000313" key="2">
    <source>
        <dbReference type="EMBL" id="KAG6419160.1"/>
    </source>
</evidence>
<organism evidence="2">
    <name type="scientific">Salvia splendens</name>
    <name type="common">Scarlet sage</name>
    <dbReference type="NCBI Taxonomy" id="180675"/>
    <lineage>
        <taxon>Eukaryota</taxon>
        <taxon>Viridiplantae</taxon>
        <taxon>Streptophyta</taxon>
        <taxon>Embryophyta</taxon>
        <taxon>Tracheophyta</taxon>
        <taxon>Spermatophyta</taxon>
        <taxon>Magnoliopsida</taxon>
        <taxon>eudicotyledons</taxon>
        <taxon>Gunneridae</taxon>
        <taxon>Pentapetalae</taxon>
        <taxon>asterids</taxon>
        <taxon>lamiids</taxon>
        <taxon>Lamiales</taxon>
        <taxon>Lamiaceae</taxon>
        <taxon>Nepetoideae</taxon>
        <taxon>Mentheae</taxon>
        <taxon>Salviinae</taxon>
        <taxon>Salvia</taxon>
        <taxon>Salvia subgen. Calosphace</taxon>
        <taxon>core Calosphace</taxon>
    </lineage>
</organism>
<evidence type="ECO:0000313" key="3">
    <source>
        <dbReference type="Proteomes" id="UP000298416"/>
    </source>
</evidence>